<dbReference type="Proteomes" id="UP001497623">
    <property type="component" value="Unassembled WGS sequence"/>
</dbReference>
<dbReference type="GO" id="GO:0016020">
    <property type="term" value="C:membrane"/>
    <property type="evidence" value="ECO:0007669"/>
    <property type="project" value="UniProtKB-SubCell"/>
</dbReference>
<feature type="non-terminal residue" evidence="9">
    <location>
        <position position="107"/>
    </location>
</feature>
<evidence type="ECO:0000256" key="1">
    <source>
        <dbReference type="ARBA" id="ARBA00004370"/>
    </source>
</evidence>
<feature type="domain" description="CD80-like immunoglobulin C2-set" evidence="8">
    <location>
        <begin position="15"/>
        <end position="60"/>
    </location>
</feature>
<dbReference type="GO" id="GO:0007156">
    <property type="term" value="P:homophilic cell adhesion via plasma membrane adhesion molecules"/>
    <property type="evidence" value="ECO:0007669"/>
    <property type="project" value="TreeGrafter"/>
</dbReference>
<dbReference type="GO" id="GO:0005912">
    <property type="term" value="C:adherens junction"/>
    <property type="evidence" value="ECO:0007669"/>
    <property type="project" value="TreeGrafter"/>
</dbReference>
<dbReference type="PANTHER" id="PTHR23277">
    <property type="entry name" value="NECTIN-RELATED"/>
    <property type="match status" value="1"/>
</dbReference>
<dbReference type="AlphaFoldDB" id="A0AAV2QAN5"/>
<dbReference type="Pfam" id="PF08205">
    <property type="entry name" value="C2-set_2"/>
    <property type="match status" value="1"/>
</dbReference>
<keyword evidence="6" id="KW-1015">Disulfide bond</keyword>
<dbReference type="EMBL" id="CAXKWB010005444">
    <property type="protein sequence ID" value="CAL4078466.1"/>
    <property type="molecule type" value="Genomic_DNA"/>
</dbReference>
<dbReference type="SUPFAM" id="SSF48726">
    <property type="entry name" value="Immunoglobulin"/>
    <property type="match status" value="2"/>
</dbReference>
<comment type="caution">
    <text evidence="9">The sequence shown here is derived from an EMBL/GenBank/DDBJ whole genome shotgun (WGS) entry which is preliminary data.</text>
</comment>
<comment type="subcellular location">
    <subcellularLocation>
        <location evidence="1">Membrane</location>
    </subcellularLocation>
</comment>
<sequence>WVDDSAVSVDQHINNGAVVTTEPMDDGKRVTVISRLSFTPRRTHNNRTVTCITSNQALSSPLQASISLHVQFPPEVRLSQRPRDLMEGDDATFVCHADANPQIMTYK</sequence>
<dbReference type="GO" id="GO:0007157">
    <property type="term" value="P:heterophilic cell-cell adhesion via plasma membrane cell adhesion molecules"/>
    <property type="evidence" value="ECO:0007669"/>
    <property type="project" value="TreeGrafter"/>
</dbReference>
<evidence type="ECO:0000256" key="2">
    <source>
        <dbReference type="ARBA" id="ARBA00022729"/>
    </source>
</evidence>
<evidence type="ECO:0000259" key="8">
    <source>
        <dbReference type="Pfam" id="PF08205"/>
    </source>
</evidence>
<dbReference type="Gene3D" id="2.60.40.10">
    <property type="entry name" value="Immunoglobulins"/>
    <property type="match status" value="1"/>
</dbReference>
<evidence type="ECO:0000256" key="3">
    <source>
        <dbReference type="ARBA" id="ARBA00022737"/>
    </source>
</evidence>
<evidence type="ECO:0000313" key="9">
    <source>
        <dbReference type="EMBL" id="CAL4078466.1"/>
    </source>
</evidence>
<name>A0AAV2QAN5_MEGNR</name>
<keyword evidence="7" id="KW-0325">Glycoprotein</keyword>
<dbReference type="InterPro" id="IPR036179">
    <property type="entry name" value="Ig-like_dom_sf"/>
</dbReference>
<keyword evidence="3" id="KW-0677">Repeat</keyword>
<keyword evidence="2" id="KW-0732">Signal</keyword>
<evidence type="ECO:0000256" key="6">
    <source>
        <dbReference type="ARBA" id="ARBA00023157"/>
    </source>
</evidence>
<protein>
    <recommendedName>
        <fullName evidence="8">CD80-like immunoglobulin C2-set domain-containing protein</fullName>
    </recommendedName>
</protein>
<feature type="non-terminal residue" evidence="9">
    <location>
        <position position="1"/>
    </location>
</feature>
<keyword evidence="10" id="KW-1185">Reference proteome</keyword>
<dbReference type="InterPro" id="IPR051427">
    <property type="entry name" value="Nectin/Nectin-like"/>
</dbReference>
<evidence type="ECO:0000256" key="4">
    <source>
        <dbReference type="ARBA" id="ARBA00022889"/>
    </source>
</evidence>
<dbReference type="PANTHER" id="PTHR23277:SF108">
    <property type="entry name" value="FASCICLIN-3"/>
    <property type="match status" value="1"/>
</dbReference>
<reference evidence="9 10" key="1">
    <citation type="submission" date="2024-05" db="EMBL/GenBank/DDBJ databases">
        <authorList>
            <person name="Wallberg A."/>
        </authorList>
    </citation>
    <scope>NUCLEOTIDE SEQUENCE [LARGE SCALE GENOMIC DNA]</scope>
</reference>
<keyword evidence="4" id="KW-0130">Cell adhesion</keyword>
<evidence type="ECO:0000256" key="7">
    <source>
        <dbReference type="ARBA" id="ARBA00023180"/>
    </source>
</evidence>
<keyword evidence="5" id="KW-0472">Membrane</keyword>
<accession>A0AAV2QAN5</accession>
<evidence type="ECO:0000256" key="5">
    <source>
        <dbReference type="ARBA" id="ARBA00023136"/>
    </source>
</evidence>
<dbReference type="InterPro" id="IPR013162">
    <property type="entry name" value="CD80_C2-set"/>
</dbReference>
<proteinExistence type="predicted"/>
<dbReference type="InterPro" id="IPR013783">
    <property type="entry name" value="Ig-like_fold"/>
</dbReference>
<gene>
    <name evidence="9" type="ORF">MNOR_LOCUS10659</name>
</gene>
<evidence type="ECO:0000313" key="10">
    <source>
        <dbReference type="Proteomes" id="UP001497623"/>
    </source>
</evidence>
<organism evidence="9 10">
    <name type="scientific">Meganyctiphanes norvegica</name>
    <name type="common">Northern krill</name>
    <name type="synonym">Thysanopoda norvegica</name>
    <dbReference type="NCBI Taxonomy" id="48144"/>
    <lineage>
        <taxon>Eukaryota</taxon>
        <taxon>Metazoa</taxon>
        <taxon>Ecdysozoa</taxon>
        <taxon>Arthropoda</taxon>
        <taxon>Crustacea</taxon>
        <taxon>Multicrustacea</taxon>
        <taxon>Malacostraca</taxon>
        <taxon>Eumalacostraca</taxon>
        <taxon>Eucarida</taxon>
        <taxon>Euphausiacea</taxon>
        <taxon>Euphausiidae</taxon>
        <taxon>Meganyctiphanes</taxon>
    </lineage>
</organism>